<dbReference type="Gene3D" id="3.40.50.2000">
    <property type="entry name" value="Glycogen Phosphorylase B"/>
    <property type="match status" value="2"/>
</dbReference>
<proteinExistence type="predicted"/>
<reference evidence="13" key="1">
    <citation type="submission" date="2017-02" db="UniProtKB">
        <authorList>
            <consortium name="WormBaseParasite"/>
        </authorList>
    </citation>
    <scope>IDENTIFICATION</scope>
</reference>
<comment type="pathway">
    <text evidence="1">Glycolipid biosynthesis; glycosylphosphatidylinositol-anchor biosynthesis.</text>
</comment>
<dbReference type="CDD" id="cd03796">
    <property type="entry name" value="GT4_PIG-A-like"/>
    <property type="match status" value="1"/>
</dbReference>
<dbReference type="Proteomes" id="UP000038040">
    <property type="component" value="Unplaced"/>
</dbReference>
<evidence type="ECO:0000256" key="2">
    <source>
        <dbReference type="ARBA" id="ARBA00012420"/>
    </source>
</evidence>
<dbReference type="OrthoDB" id="734129at2759"/>
<dbReference type="InterPro" id="IPR039507">
    <property type="entry name" value="PIG-A/GPI3"/>
</dbReference>
<keyword evidence="4" id="KW-0328">Glycosyltransferase</keyword>
<name>A0A0N4UIH0_DRAME</name>
<evidence type="ECO:0000313" key="11">
    <source>
        <dbReference type="Proteomes" id="UP000038040"/>
    </source>
</evidence>
<evidence type="ECO:0000313" key="13">
    <source>
        <dbReference type="WBParaSite" id="DME_0000740301-mRNA-1"/>
    </source>
</evidence>
<dbReference type="WBParaSite" id="DME_0000740301-mRNA-1">
    <property type="protein sequence ID" value="DME_0000740301-mRNA-1"/>
    <property type="gene ID" value="DME_0000740301"/>
</dbReference>
<sequence>MSNSHDADKHIRVALISDFFCPNAGGIETHIYFLAQGLLKFGYYVIVITHAYGDRIGIRYLSNGLKVYYLPFIVAYNGSTLPSIIGSLYWFRKIFLRERIQLVHGHSTFSSMAHEALFHAWSMGLRTVFTDHSLFGFADASAILTNKLVSEYSLINVDRIICVSYTSKENTVLRSKIASYKVSVIPNAIDTNLFTPDPRLFYNNPTTVIVLSRLVYRKGADLLIKVIPRVCAIHPSVRFIIGGDGPKRVDVEEMREKYQLFDRVTLLGTLPHDRVRDVLVQGQIFLNTSLTEAFCMSIVEAASCGLHVVSTNVGGIPEVLPDSFIITDEPFPDNLINALIKAIRMRENDELMAPDVRHSAVCQMYNWPDIARRTEIVYTSAMNEEKCLWSERIARYYEHGIGFGILYIWAAAINKIFLFILEFFQPS</sequence>
<dbReference type="InterPro" id="IPR001296">
    <property type="entry name" value="Glyco_trans_1"/>
</dbReference>
<evidence type="ECO:0000256" key="6">
    <source>
        <dbReference type="ARBA" id="ARBA00032160"/>
    </source>
</evidence>
<dbReference type="FunFam" id="3.40.50.2000:FF:000026">
    <property type="entry name" value="Phosphatidylinositol N-acetylglucosaminyltransferase subunit A"/>
    <property type="match status" value="1"/>
</dbReference>
<keyword evidence="5" id="KW-0808">Transferase</keyword>
<accession>A0A0N4UIH0</accession>
<dbReference type="UniPathway" id="UPA00196"/>
<dbReference type="EC" id="2.4.1.198" evidence="2"/>
<dbReference type="PANTHER" id="PTHR45871">
    <property type="entry name" value="N-ACETYLGLUCOSAMINYL-PHOSPHATIDYLINOSITOL BIOSYNTHETIC PROTEIN"/>
    <property type="match status" value="1"/>
</dbReference>
<evidence type="ECO:0000259" key="9">
    <source>
        <dbReference type="Pfam" id="PF08288"/>
    </source>
</evidence>
<evidence type="ECO:0000256" key="4">
    <source>
        <dbReference type="ARBA" id="ARBA00022676"/>
    </source>
</evidence>
<dbReference type="FunFam" id="3.40.50.2000:FF:000528">
    <property type="entry name" value="Sulfoquinovosyl transferase SQD2"/>
    <property type="match status" value="1"/>
</dbReference>
<evidence type="ECO:0000256" key="5">
    <source>
        <dbReference type="ARBA" id="ARBA00022679"/>
    </source>
</evidence>
<feature type="transmembrane region" description="Helical" evidence="7">
    <location>
        <begin position="401"/>
        <end position="421"/>
    </location>
</feature>
<evidence type="ECO:0000256" key="7">
    <source>
        <dbReference type="SAM" id="Phobius"/>
    </source>
</evidence>
<dbReference type="Proteomes" id="UP000274756">
    <property type="component" value="Unassembled WGS sequence"/>
</dbReference>
<keyword evidence="12" id="KW-1185">Reference proteome</keyword>
<dbReference type="GO" id="GO:0006506">
    <property type="term" value="P:GPI anchor biosynthetic process"/>
    <property type="evidence" value="ECO:0007669"/>
    <property type="project" value="UniProtKB-UniPathway"/>
</dbReference>
<dbReference type="Pfam" id="PF08288">
    <property type="entry name" value="PIGA"/>
    <property type="match status" value="1"/>
</dbReference>
<protein>
    <recommendedName>
        <fullName evidence="2">phosphatidylinositol N-acetylglucosaminyltransferase</fullName>
        <ecNumber evidence="2">2.4.1.198</ecNumber>
    </recommendedName>
    <alternativeName>
        <fullName evidence="6">GlcNAc-PI synthesis protein</fullName>
    </alternativeName>
</protein>
<dbReference type="AlphaFoldDB" id="A0A0N4UIH0"/>
<dbReference type="Pfam" id="PF00534">
    <property type="entry name" value="Glycos_transf_1"/>
    <property type="match status" value="1"/>
</dbReference>
<evidence type="ECO:0000256" key="1">
    <source>
        <dbReference type="ARBA" id="ARBA00004687"/>
    </source>
</evidence>
<gene>
    <name evidence="10" type="ORF">DME_LOCUS10041</name>
</gene>
<dbReference type="SUPFAM" id="SSF53756">
    <property type="entry name" value="UDP-Glycosyltransferase/glycogen phosphorylase"/>
    <property type="match status" value="1"/>
</dbReference>
<evidence type="ECO:0000256" key="3">
    <source>
        <dbReference type="ARBA" id="ARBA00022502"/>
    </source>
</evidence>
<reference evidence="10 12" key="2">
    <citation type="submission" date="2018-11" db="EMBL/GenBank/DDBJ databases">
        <authorList>
            <consortium name="Pathogen Informatics"/>
        </authorList>
    </citation>
    <scope>NUCLEOTIDE SEQUENCE [LARGE SCALE GENOMIC DNA]</scope>
</reference>
<evidence type="ECO:0000259" key="8">
    <source>
        <dbReference type="Pfam" id="PF00534"/>
    </source>
</evidence>
<keyword evidence="7" id="KW-0472">Membrane</keyword>
<dbReference type="STRING" id="318479.A0A0N4UIH0"/>
<feature type="transmembrane region" description="Helical" evidence="7">
    <location>
        <begin position="68"/>
        <end position="91"/>
    </location>
</feature>
<dbReference type="EMBL" id="UYYG01001200">
    <property type="protein sequence ID" value="VDN60068.1"/>
    <property type="molecule type" value="Genomic_DNA"/>
</dbReference>
<keyword evidence="7" id="KW-1133">Transmembrane helix</keyword>
<feature type="domain" description="Glycosyl transferase family 1" evidence="8">
    <location>
        <begin position="200"/>
        <end position="350"/>
    </location>
</feature>
<dbReference type="InterPro" id="IPR013234">
    <property type="entry name" value="PIGA_GPI_anchor_biosynthesis"/>
</dbReference>
<dbReference type="GO" id="GO:0017176">
    <property type="term" value="F:phosphatidylinositol N-acetylglucosaminyltransferase activity"/>
    <property type="evidence" value="ECO:0007669"/>
    <property type="project" value="UniProtKB-EC"/>
</dbReference>
<evidence type="ECO:0000313" key="12">
    <source>
        <dbReference type="Proteomes" id="UP000274756"/>
    </source>
</evidence>
<dbReference type="GO" id="GO:0000506">
    <property type="term" value="C:glycosylphosphatidylinositol-N-acetylglucosaminyltransferase (GPI-GnT) complex"/>
    <property type="evidence" value="ECO:0007669"/>
    <property type="project" value="InterPro"/>
</dbReference>
<dbReference type="PANTHER" id="PTHR45871:SF1">
    <property type="entry name" value="PHOSPHATIDYLINOSITOL N-ACETYLGLUCOSAMINYLTRANSFERASE SUBUNIT A"/>
    <property type="match status" value="1"/>
</dbReference>
<feature type="domain" description="PIGA GPI anchor biosynthesis" evidence="9">
    <location>
        <begin position="50"/>
        <end position="139"/>
    </location>
</feature>
<evidence type="ECO:0000313" key="10">
    <source>
        <dbReference type="EMBL" id="VDN60068.1"/>
    </source>
</evidence>
<keyword evidence="3" id="KW-0337">GPI-anchor biosynthesis</keyword>
<organism evidence="11 13">
    <name type="scientific">Dracunculus medinensis</name>
    <name type="common">Guinea worm</name>
    <dbReference type="NCBI Taxonomy" id="318479"/>
    <lineage>
        <taxon>Eukaryota</taxon>
        <taxon>Metazoa</taxon>
        <taxon>Ecdysozoa</taxon>
        <taxon>Nematoda</taxon>
        <taxon>Chromadorea</taxon>
        <taxon>Rhabditida</taxon>
        <taxon>Spirurina</taxon>
        <taxon>Dracunculoidea</taxon>
        <taxon>Dracunculidae</taxon>
        <taxon>Dracunculus</taxon>
    </lineage>
</organism>
<keyword evidence="7" id="KW-0812">Transmembrane</keyword>